<feature type="transmembrane region" description="Helical" evidence="6">
    <location>
        <begin position="144"/>
        <end position="163"/>
    </location>
</feature>
<keyword evidence="4 6" id="KW-1133">Transmembrane helix</keyword>
<dbReference type="RefSeq" id="WP_149732388.1">
    <property type="nucleotide sequence ID" value="NZ_FMXB01000016.1"/>
</dbReference>
<proteinExistence type="predicted"/>
<feature type="transmembrane region" description="Helical" evidence="6">
    <location>
        <begin position="458"/>
        <end position="476"/>
    </location>
</feature>
<evidence type="ECO:0000256" key="3">
    <source>
        <dbReference type="ARBA" id="ARBA00022692"/>
    </source>
</evidence>
<accession>A0A1G5X1X4</accession>
<feature type="transmembrane region" description="Helical" evidence="6">
    <location>
        <begin position="42"/>
        <end position="64"/>
    </location>
</feature>
<feature type="transmembrane region" description="Helical" evidence="6">
    <location>
        <begin position="384"/>
        <end position="405"/>
    </location>
</feature>
<dbReference type="OrthoDB" id="99721at2157"/>
<dbReference type="Pfam" id="PF00209">
    <property type="entry name" value="SNF"/>
    <property type="match status" value="2"/>
</dbReference>
<evidence type="ECO:0000313" key="8">
    <source>
        <dbReference type="Proteomes" id="UP000323439"/>
    </source>
</evidence>
<keyword evidence="8" id="KW-1185">Reference proteome</keyword>
<dbReference type="InterPro" id="IPR000175">
    <property type="entry name" value="Na/ntran_symport"/>
</dbReference>
<evidence type="ECO:0000256" key="1">
    <source>
        <dbReference type="ARBA" id="ARBA00004141"/>
    </source>
</evidence>
<dbReference type="PANTHER" id="PTHR42948">
    <property type="entry name" value="TRANSPORTER"/>
    <property type="match status" value="1"/>
</dbReference>
<feature type="transmembrane region" description="Helical" evidence="6">
    <location>
        <begin position="290"/>
        <end position="307"/>
    </location>
</feature>
<feature type="transmembrane region" description="Helical" evidence="6">
    <location>
        <begin position="319"/>
        <end position="336"/>
    </location>
</feature>
<dbReference type="PRINTS" id="PR00176">
    <property type="entry name" value="NANEUSMPORT"/>
</dbReference>
<feature type="transmembrane region" description="Helical" evidence="6">
    <location>
        <begin position="169"/>
        <end position="191"/>
    </location>
</feature>
<feature type="transmembrane region" description="Helical" evidence="6">
    <location>
        <begin position="85"/>
        <end position="103"/>
    </location>
</feature>
<keyword evidence="3 6" id="KW-0812">Transmembrane</keyword>
<dbReference type="SUPFAM" id="SSF161070">
    <property type="entry name" value="SNF-like"/>
    <property type="match status" value="1"/>
</dbReference>
<dbReference type="Proteomes" id="UP000323439">
    <property type="component" value="Unassembled WGS sequence"/>
</dbReference>
<feature type="transmembrane region" description="Helical" evidence="6">
    <location>
        <begin position="426"/>
        <end position="446"/>
    </location>
</feature>
<evidence type="ECO:0000256" key="6">
    <source>
        <dbReference type="SAM" id="Phobius"/>
    </source>
</evidence>
<evidence type="ECO:0000256" key="4">
    <source>
        <dbReference type="ARBA" id="ARBA00022989"/>
    </source>
</evidence>
<keyword evidence="2" id="KW-0813">Transport</keyword>
<feature type="transmembrane region" description="Helical" evidence="6">
    <location>
        <begin position="212"/>
        <end position="234"/>
    </location>
</feature>
<sequence length="483" mass="53913">MNKNSQWSSIFTFILAMIGLTIGIGNIWRFSYVLYSNGGGSFFIPYLIAILVMGIPFLILEYGLGFSLKKSFSKLMHDIRPEFEIFAWMLVLFVFIVVIYYMVILGWDFAYFLNSFTFGWGADPNSFFTTYVGGSSDLSNAARLILPTLFCTTVLWILFWIVSTHDVKGIGTISSVLIPMLFIIMILIFIYSFTLEGSVLGLKTLLTPNWSALFNINIWLAAFGQTIFTLSIGQAMVYTYATYLPKNSKLVDEVLLVVITNTLYEIFIAVGVFSILGYMSIKSSVPIENLISQGTGLIFVVFPQIFSEMGIVGQVMGPLLFLSILFAGFTSALALFEPLLSSLCDKFAWSRRKGVTILVIVTIACSVIFSTGLSSYLVEIVDNFVNSFGVLILIGVQAIIFGWFYGVEKVIPILNEFSTVKVGKTWVFTIKYVLPILLIVIWIYGIIDLVSDTNMLEIIVDIIITLVVVGFSVLFTKMKPKNA</sequence>
<organism evidence="7 8">
    <name type="scientific">Methanobrevibacter millerae</name>
    <dbReference type="NCBI Taxonomy" id="230361"/>
    <lineage>
        <taxon>Archaea</taxon>
        <taxon>Methanobacteriati</taxon>
        <taxon>Methanobacteriota</taxon>
        <taxon>Methanomada group</taxon>
        <taxon>Methanobacteria</taxon>
        <taxon>Methanobacteriales</taxon>
        <taxon>Methanobacteriaceae</taxon>
        <taxon>Methanobrevibacter</taxon>
    </lineage>
</organism>
<dbReference type="NCBIfam" id="NF037979">
    <property type="entry name" value="Na_transp"/>
    <property type="match status" value="1"/>
</dbReference>
<evidence type="ECO:0000313" key="7">
    <source>
        <dbReference type="EMBL" id="SDA64190.1"/>
    </source>
</evidence>
<dbReference type="EMBL" id="FMXB01000016">
    <property type="protein sequence ID" value="SDA64190.1"/>
    <property type="molecule type" value="Genomic_DNA"/>
</dbReference>
<keyword evidence="5 6" id="KW-0472">Membrane</keyword>
<feature type="transmembrane region" description="Helical" evidence="6">
    <location>
        <begin position="7"/>
        <end position="30"/>
    </location>
</feature>
<dbReference type="PANTHER" id="PTHR42948:SF1">
    <property type="entry name" value="TRANSPORTER"/>
    <property type="match status" value="1"/>
</dbReference>
<gene>
    <name evidence="7" type="ORF">SAMN02910315_01878</name>
</gene>
<evidence type="ECO:0000256" key="5">
    <source>
        <dbReference type="ARBA" id="ARBA00023136"/>
    </source>
</evidence>
<dbReference type="PROSITE" id="PS50267">
    <property type="entry name" value="NA_NEUROTRAN_SYMP_3"/>
    <property type="match status" value="1"/>
</dbReference>
<feature type="transmembrane region" description="Helical" evidence="6">
    <location>
        <begin position="357"/>
        <end position="378"/>
    </location>
</feature>
<protein>
    <submittedName>
        <fullName evidence="7">Neurotransmitter:Na+ symporter, NSS family</fullName>
    </submittedName>
</protein>
<reference evidence="7 8" key="1">
    <citation type="submission" date="2016-10" db="EMBL/GenBank/DDBJ databases">
        <authorList>
            <person name="Varghese N."/>
            <person name="Submissions S."/>
        </authorList>
    </citation>
    <scope>NUCLEOTIDE SEQUENCE [LARGE SCALE GENOMIC DNA]</scope>
    <source>
        <strain evidence="7 8">DSM 16643</strain>
    </source>
</reference>
<comment type="subcellular location">
    <subcellularLocation>
        <location evidence="1">Membrane</location>
        <topology evidence="1">Multi-pass membrane protein</topology>
    </subcellularLocation>
</comment>
<dbReference type="InterPro" id="IPR037272">
    <property type="entry name" value="SNS_sf"/>
</dbReference>
<evidence type="ECO:0000256" key="2">
    <source>
        <dbReference type="ARBA" id="ARBA00022448"/>
    </source>
</evidence>
<dbReference type="GO" id="GO:0016020">
    <property type="term" value="C:membrane"/>
    <property type="evidence" value="ECO:0007669"/>
    <property type="project" value="UniProtKB-SubCell"/>
</dbReference>
<dbReference type="AlphaFoldDB" id="A0A1G5X1X4"/>
<name>A0A1G5X1X4_9EURY</name>
<feature type="transmembrane region" description="Helical" evidence="6">
    <location>
        <begin position="254"/>
        <end position="278"/>
    </location>
</feature>